<gene>
    <name evidence="1" type="ORF">DDE18_15795</name>
</gene>
<name>A0A2T8F8Z2_9ACTN</name>
<reference evidence="1 2" key="1">
    <citation type="submission" date="2018-04" db="EMBL/GenBank/DDBJ databases">
        <title>Genome of Nocardioides gansuensis WSJ-1.</title>
        <authorList>
            <person name="Wu S."/>
            <person name="Wang G."/>
        </authorList>
    </citation>
    <scope>NUCLEOTIDE SEQUENCE [LARGE SCALE GENOMIC DNA]</scope>
    <source>
        <strain evidence="1 2">WSJ-1</strain>
    </source>
</reference>
<dbReference type="Proteomes" id="UP000246018">
    <property type="component" value="Unassembled WGS sequence"/>
</dbReference>
<evidence type="ECO:0000313" key="1">
    <source>
        <dbReference type="EMBL" id="PVG82137.1"/>
    </source>
</evidence>
<dbReference type="RefSeq" id="WP_116573204.1">
    <property type="nucleotide sequence ID" value="NZ_QDGZ01000006.1"/>
</dbReference>
<dbReference type="OrthoDB" id="3793912at2"/>
<sequence>MTPATVHRHAGSLQTYHGAQMWVTEVSVLRLREERGQWMSWQEAADLIGCSRHVVAKLLEAGHLHQRQVNRTASLSRASVEAAARVYAEQQAAAAQARAARQLAKEQALLERTAPPENGEVWIDVTTAALLLGVTAHAVRQRIRHGRFPASRRGGPLWVRRADVEQASAVTAFHAKVDAVGLGDFI</sequence>
<comment type="caution">
    <text evidence="1">The sequence shown here is derived from an EMBL/GenBank/DDBJ whole genome shotgun (WGS) entry which is preliminary data.</text>
</comment>
<dbReference type="EMBL" id="QDGZ01000006">
    <property type="protein sequence ID" value="PVG82137.1"/>
    <property type="molecule type" value="Genomic_DNA"/>
</dbReference>
<evidence type="ECO:0008006" key="3">
    <source>
        <dbReference type="Google" id="ProtNLM"/>
    </source>
</evidence>
<evidence type="ECO:0000313" key="2">
    <source>
        <dbReference type="Proteomes" id="UP000246018"/>
    </source>
</evidence>
<accession>A0A2T8F8Z2</accession>
<keyword evidence="2" id="KW-1185">Reference proteome</keyword>
<proteinExistence type="predicted"/>
<dbReference type="AlphaFoldDB" id="A0A2T8F8Z2"/>
<protein>
    <recommendedName>
        <fullName evidence="3">Helix-turn-helix domain-containing protein</fullName>
    </recommendedName>
</protein>
<organism evidence="1 2">
    <name type="scientific">Nocardioides gansuensis</name>
    <dbReference type="NCBI Taxonomy" id="2138300"/>
    <lineage>
        <taxon>Bacteria</taxon>
        <taxon>Bacillati</taxon>
        <taxon>Actinomycetota</taxon>
        <taxon>Actinomycetes</taxon>
        <taxon>Propionibacteriales</taxon>
        <taxon>Nocardioidaceae</taxon>
        <taxon>Nocardioides</taxon>
    </lineage>
</organism>